<sequence>MTQTTPLPNGPDAQYQHHLAAGRFMIQRCNDCARHVFAPRVLCKHCGSDQLDWVQTSGQGTVYAATVVRQKPEKGGDYLYAMIELAEGVRMISTVIDTPPQDVRIGDAVVALIDDAPRVVFRKEGTA</sequence>
<dbReference type="Pfam" id="PF01796">
    <property type="entry name" value="OB_ChsH2_C"/>
    <property type="match status" value="1"/>
</dbReference>
<dbReference type="Proteomes" id="UP001208938">
    <property type="component" value="Unassembled WGS sequence"/>
</dbReference>
<organism evidence="3 4">
    <name type="scientific">Pararhodobacter zhoushanensis</name>
    <dbReference type="NCBI Taxonomy" id="2479545"/>
    <lineage>
        <taxon>Bacteria</taxon>
        <taxon>Pseudomonadati</taxon>
        <taxon>Pseudomonadota</taxon>
        <taxon>Alphaproteobacteria</taxon>
        <taxon>Rhodobacterales</taxon>
        <taxon>Paracoccaceae</taxon>
        <taxon>Pararhodobacter</taxon>
    </lineage>
</organism>
<dbReference type="SUPFAM" id="SSF50249">
    <property type="entry name" value="Nucleic acid-binding proteins"/>
    <property type="match status" value="1"/>
</dbReference>
<dbReference type="InterPro" id="IPR012340">
    <property type="entry name" value="NA-bd_OB-fold"/>
</dbReference>
<name>A0ABT3H5B0_9RHOB</name>
<comment type="caution">
    <text evidence="3">The sequence shown here is derived from an EMBL/GenBank/DDBJ whole genome shotgun (WGS) entry which is preliminary data.</text>
</comment>
<reference evidence="3 4" key="1">
    <citation type="submission" date="2022-10" db="EMBL/GenBank/DDBJ databases">
        <title>Pararhodobacter sp. nov., isolated from marine algae.</title>
        <authorList>
            <person name="Choi B.J."/>
            <person name="Kim J.M."/>
            <person name="Lee J.K."/>
            <person name="Choi D.G."/>
            <person name="Jeon C.O."/>
        </authorList>
    </citation>
    <scope>NUCLEOTIDE SEQUENCE [LARGE SCALE GENOMIC DNA]</scope>
    <source>
        <strain evidence="3 4">ZQ420</strain>
    </source>
</reference>
<dbReference type="Gene3D" id="6.10.30.10">
    <property type="match status" value="1"/>
</dbReference>
<protein>
    <submittedName>
        <fullName evidence="3">Zn-ribbon domain-containing OB-fold protein</fullName>
    </submittedName>
</protein>
<evidence type="ECO:0000313" key="3">
    <source>
        <dbReference type="EMBL" id="MCW1934987.1"/>
    </source>
</evidence>
<feature type="domain" description="ChsH2 C-terminal OB-fold" evidence="1">
    <location>
        <begin position="53"/>
        <end position="110"/>
    </location>
</feature>
<dbReference type="EMBL" id="JAPDFL010000002">
    <property type="protein sequence ID" value="MCW1934987.1"/>
    <property type="molecule type" value="Genomic_DNA"/>
</dbReference>
<dbReference type="InterPro" id="IPR052513">
    <property type="entry name" value="Thioester_dehydratase-like"/>
</dbReference>
<dbReference type="RefSeq" id="WP_264507872.1">
    <property type="nucleotide sequence ID" value="NZ_JAPDFL010000002.1"/>
</dbReference>
<dbReference type="PANTHER" id="PTHR34075:SF5">
    <property type="entry name" value="BLR3430 PROTEIN"/>
    <property type="match status" value="1"/>
</dbReference>
<evidence type="ECO:0000313" key="4">
    <source>
        <dbReference type="Proteomes" id="UP001208938"/>
    </source>
</evidence>
<evidence type="ECO:0000259" key="2">
    <source>
        <dbReference type="Pfam" id="PF12172"/>
    </source>
</evidence>
<dbReference type="InterPro" id="IPR002878">
    <property type="entry name" value="ChsH2_C"/>
</dbReference>
<evidence type="ECO:0000259" key="1">
    <source>
        <dbReference type="Pfam" id="PF01796"/>
    </source>
</evidence>
<dbReference type="PANTHER" id="PTHR34075">
    <property type="entry name" value="BLR3430 PROTEIN"/>
    <property type="match status" value="1"/>
</dbReference>
<dbReference type="Pfam" id="PF12172">
    <property type="entry name" value="zf-ChsH2"/>
    <property type="match status" value="1"/>
</dbReference>
<keyword evidence="4" id="KW-1185">Reference proteome</keyword>
<proteinExistence type="predicted"/>
<gene>
    <name evidence="3" type="ORF">OKW52_22710</name>
</gene>
<accession>A0ABT3H5B0</accession>
<feature type="domain" description="ChsH2 rubredoxin-like zinc ribbon" evidence="2">
    <location>
        <begin position="19"/>
        <end position="52"/>
    </location>
</feature>
<dbReference type="InterPro" id="IPR022002">
    <property type="entry name" value="ChsH2_Znr"/>
</dbReference>